<dbReference type="EMBL" id="SPLM01000108">
    <property type="protein sequence ID" value="TMW60159.1"/>
    <property type="molecule type" value="Genomic_DNA"/>
</dbReference>
<keyword evidence="7" id="KW-1185">Reference proteome</keyword>
<keyword evidence="2 5" id="KW-0812">Transmembrane</keyword>
<name>A0A8K1CB84_PYTOL</name>
<feature type="transmembrane region" description="Helical" evidence="5">
    <location>
        <begin position="218"/>
        <end position="240"/>
    </location>
</feature>
<dbReference type="InterPro" id="IPR007271">
    <property type="entry name" value="Nuc_sug_transpt"/>
</dbReference>
<keyword evidence="3 5" id="KW-1133">Transmembrane helix</keyword>
<organism evidence="6 7">
    <name type="scientific">Pythium oligandrum</name>
    <name type="common">Mycoparasitic fungus</name>
    <dbReference type="NCBI Taxonomy" id="41045"/>
    <lineage>
        <taxon>Eukaryota</taxon>
        <taxon>Sar</taxon>
        <taxon>Stramenopiles</taxon>
        <taxon>Oomycota</taxon>
        <taxon>Peronosporomycetes</taxon>
        <taxon>Pythiales</taxon>
        <taxon>Pythiaceae</taxon>
        <taxon>Pythium</taxon>
    </lineage>
</organism>
<gene>
    <name evidence="6" type="ORF">Poli38472_000201</name>
</gene>
<evidence type="ECO:0008006" key="8">
    <source>
        <dbReference type="Google" id="ProtNLM"/>
    </source>
</evidence>
<feature type="transmembrane region" description="Helical" evidence="5">
    <location>
        <begin position="306"/>
        <end position="327"/>
    </location>
</feature>
<sequence length="418" mass="45958">MKQLTAAQLHAAGMLFSGTLVTVVTKMQYSVRAEGTELCADPDFPDQMTTNCPFNKPWFGVLLSKFSLTLCLAYVYIRKAMEHRSSLDTPLLHGVRTDELHLAGEPDEKTSLVPSQPSSVEEEHPEIPLKTIVFIAFPSMLDLLQTVLGVAGLLFLPSSIYQITCGSVIVFSAFLQVKFLGMRLYAYHYVSIVLVVISVVLVGLAGTSTSSTNTESTANALFGFVLIISGQLIMAIQFIVEEYLMVSTNVSPMVLVGWEGLWGLLFYVFLAPALTLSPASDSAMSILWHEDFVDSFVKLQNSPVQLLLAVLSVFAYGMLGVTATTVIKHLSTVVRSFIESIRSLGVWVVDLLIVYAFNWRGANSPGEEWTSASWIELLGFILMVYGTLAYKKVIRIPVEALYVTEEREQGTLGKTPLV</sequence>
<dbReference type="GO" id="GO:0000139">
    <property type="term" value="C:Golgi membrane"/>
    <property type="evidence" value="ECO:0007669"/>
    <property type="project" value="InterPro"/>
</dbReference>
<keyword evidence="4 5" id="KW-0472">Membrane</keyword>
<evidence type="ECO:0000256" key="1">
    <source>
        <dbReference type="ARBA" id="ARBA00004141"/>
    </source>
</evidence>
<dbReference type="AlphaFoldDB" id="A0A8K1CB84"/>
<feature type="transmembrane region" description="Helical" evidence="5">
    <location>
        <begin position="57"/>
        <end position="77"/>
    </location>
</feature>
<feature type="transmembrane region" description="Helical" evidence="5">
    <location>
        <begin position="160"/>
        <end position="177"/>
    </location>
</feature>
<dbReference type="SUPFAM" id="SSF103481">
    <property type="entry name" value="Multidrug resistance efflux transporter EmrE"/>
    <property type="match status" value="1"/>
</dbReference>
<feature type="transmembrane region" description="Helical" evidence="5">
    <location>
        <begin position="252"/>
        <end position="274"/>
    </location>
</feature>
<comment type="caution">
    <text evidence="6">The sequence shown here is derived from an EMBL/GenBank/DDBJ whole genome shotgun (WGS) entry which is preliminary data.</text>
</comment>
<feature type="transmembrane region" description="Helical" evidence="5">
    <location>
        <begin position="369"/>
        <end position="390"/>
    </location>
</feature>
<feature type="transmembrane region" description="Helical" evidence="5">
    <location>
        <begin position="184"/>
        <end position="206"/>
    </location>
</feature>
<dbReference type="InterPro" id="IPR037185">
    <property type="entry name" value="EmrE-like"/>
</dbReference>
<dbReference type="PANTHER" id="PTHR13146">
    <property type="match status" value="1"/>
</dbReference>
<dbReference type="Pfam" id="PF04142">
    <property type="entry name" value="Nuc_sug_transp"/>
    <property type="match status" value="1"/>
</dbReference>
<feature type="transmembrane region" description="Helical" evidence="5">
    <location>
        <begin position="339"/>
        <end position="357"/>
    </location>
</feature>
<evidence type="ECO:0000313" key="7">
    <source>
        <dbReference type="Proteomes" id="UP000794436"/>
    </source>
</evidence>
<dbReference type="OrthoDB" id="29773at2759"/>
<dbReference type="GO" id="GO:0015165">
    <property type="term" value="F:pyrimidine nucleotide-sugar transmembrane transporter activity"/>
    <property type="evidence" value="ECO:0007669"/>
    <property type="project" value="InterPro"/>
</dbReference>
<comment type="subcellular location">
    <subcellularLocation>
        <location evidence="1">Membrane</location>
        <topology evidence="1">Multi-pass membrane protein</topology>
    </subcellularLocation>
</comment>
<proteinExistence type="predicted"/>
<evidence type="ECO:0000256" key="2">
    <source>
        <dbReference type="ARBA" id="ARBA00022692"/>
    </source>
</evidence>
<protein>
    <recommendedName>
        <fullName evidence="8">Solute carrier family 35 member F6</fullName>
    </recommendedName>
</protein>
<reference evidence="6" key="1">
    <citation type="submission" date="2019-03" db="EMBL/GenBank/DDBJ databases">
        <title>Long read genome sequence of the mycoparasitic Pythium oligandrum ATCC 38472 isolated from sugarbeet rhizosphere.</title>
        <authorList>
            <person name="Gaulin E."/>
        </authorList>
    </citation>
    <scope>NUCLEOTIDE SEQUENCE</scope>
    <source>
        <strain evidence="6">ATCC 38472_TT</strain>
    </source>
</reference>
<accession>A0A8K1CB84</accession>
<evidence type="ECO:0000256" key="5">
    <source>
        <dbReference type="SAM" id="Phobius"/>
    </source>
</evidence>
<evidence type="ECO:0000256" key="4">
    <source>
        <dbReference type="ARBA" id="ARBA00023136"/>
    </source>
</evidence>
<dbReference type="Proteomes" id="UP000794436">
    <property type="component" value="Unassembled WGS sequence"/>
</dbReference>
<evidence type="ECO:0000256" key="3">
    <source>
        <dbReference type="ARBA" id="ARBA00022989"/>
    </source>
</evidence>
<dbReference type="PANTHER" id="PTHR13146:SF6">
    <property type="entry name" value="THH1_TOM1_TOM3 DOMAIN-CONTAINING PROTEIN"/>
    <property type="match status" value="1"/>
</dbReference>
<evidence type="ECO:0000313" key="6">
    <source>
        <dbReference type="EMBL" id="TMW60159.1"/>
    </source>
</evidence>